<dbReference type="Pfam" id="PF01747">
    <property type="entry name" value="ATP-sulfurylase"/>
    <property type="match status" value="1"/>
</dbReference>
<keyword evidence="6" id="KW-0548">Nucleotidyltransferase</keyword>
<evidence type="ECO:0000256" key="4">
    <source>
        <dbReference type="ARBA" id="ARBA00022840"/>
    </source>
</evidence>
<dbReference type="PANTHER" id="PTHR11055">
    <property type="entry name" value="BIFUNCTIONAL 3'-PHOSPHOADENOSINE 5'-PHOSPHOSULFATE SYNTHASE"/>
    <property type="match status" value="1"/>
</dbReference>
<dbReference type="Gramene" id="mRNA:HanXRQr2_Chr04g0159851">
    <property type="protein sequence ID" value="mRNA:HanXRQr2_Chr04g0159851"/>
    <property type="gene ID" value="HanXRQr2_Chr04g0159851"/>
</dbReference>
<dbReference type="Proteomes" id="UP000215914">
    <property type="component" value="Unassembled WGS sequence"/>
</dbReference>
<evidence type="ECO:0000256" key="2">
    <source>
        <dbReference type="ARBA" id="ARBA00022679"/>
    </source>
</evidence>
<dbReference type="AlphaFoldDB" id="A0A9K3NR98"/>
<gene>
    <name evidence="6" type="ORF">HanXRQr2_Chr04g0159851</name>
</gene>
<dbReference type="Gene3D" id="3.40.50.620">
    <property type="entry name" value="HUPs"/>
    <property type="match status" value="1"/>
</dbReference>
<evidence type="ECO:0000259" key="5">
    <source>
        <dbReference type="Pfam" id="PF01747"/>
    </source>
</evidence>
<organism evidence="6 7">
    <name type="scientific">Helianthus annuus</name>
    <name type="common">Common sunflower</name>
    <dbReference type="NCBI Taxonomy" id="4232"/>
    <lineage>
        <taxon>Eukaryota</taxon>
        <taxon>Viridiplantae</taxon>
        <taxon>Streptophyta</taxon>
        <taxon>Embryophyta</taxon>
        <taxon>Tracheophyta</taxon>
        <taxon>Spermatophyta</taxon>
        <taxon>Magnoliopsida</taxon>
        <taxon>eudicotyledons</taxon>
        <taxon>Gunneridae</taxon>
        <taxon>Pentapetalae</taxon>
        <taxon>asterids</taxon>
        <taxon>campanulids</taxon>
        <taxon>Asterales</taxon>
        <taxon>Asteraceae</taxon>
        <taxon>Asteroideae</taxon>
        <taxon>Heliantheae alliance</taxon>
        <taxon>Heliantheae</taxon>
        <taxon>Helianthus</taxon>
    </lineage>
</organism>
<evidence type="ECO:0000313" key="6">
    <source>
        <dbReference type="EMBL" id="KAF5809661.1"/>
    </source>
</evidence>
<dbReference type="GO" id="GO:0004781">
    <property type="term" value="F:sulfate adenylyltransferase (ATP) activity"/>
    <property type="evidence" value="ECO:0007669"/>
    <property type="project" value="UniProtKB-EC"/>
</dbReference>
<reference evidence="6" key="1">
    <citation type="journal article" date="2017" name="Nature">
        <title>The sunflower genome provides insights into oil metabolism, flowering and Asterid evolution.</title>
        <authorList>
            <person name="Badouin H."/>
            <person name="Gouzy J."/>
            <person name="Grassa C.J."/>
            <person name="Murat F."/>
            <person name="Staton S.E."/>
            <person name="Cottret L."/>
            <person name="Lelandais-Briere C."/>
            <person name="Owens G.L."/>
            <person name="Carrere S."/>
            <person name="Mayjonade B."/>
            <person name="Legrand L."/>
            <person name="Gill N."/>
            <person name="Kane N.C."/>
            <person name="Bowers J.E."/>
            <person name="Hubner S."/>
            <person name="Bellec A."/>
            <person name="Berard A."/>
            <person name="Berges H."/>
            <person name="Blanchet N."/>
            <person name="Boniface M.C."/>
            <person name="Brunel D."/>
            <person name="Catrice O."/>
            <person name="Chaidir N."/>
            <person name="Claudel C."/>
            <person name="Donnadieu C."/>
            <person name="Faraut T."/>
            <person name="Fievet G."/>
            <person name="Helmstetter N."/>
            <person name="King M."/>
            <person name="Knapp S.J."/>
            <person name="Lai Z."/>
            <person name="Le Paslier M.C."/>
            <person name="Lippi Y."/>
            <person name="Lorenzon L."/>
            <person name="Mandel J.R."/>
            <person name="Marage G."/>
            <person name="Marchand G."/>
            <person name="Marquand E."/>
            <person name="Bret-Mestries E."/>
            <person name="Morien E."/>
            <person name="Nambeesan S."/>
            <person name="Nguyen T."/>
            <person name="Pegot-Espagnet P."/>
            <person name="Pouilly N."/>
            <person name="Raftis F."/>
            <person name="Sallet E."/>
            <person name="Schiex T."/>
            <person name="Thomas J."/>
            <person name="Vandecasteele C."/>
            <person name="Vares D."/>
            <person name="Vear F."/>
            <person name="Vautrin S."/>
            <person name="Crespi M."/>
            <person name="Mangin B."/>
            <person name="Burke J.M."/>
            <person name="Salse J."/>
            <person name="Munos S."/>
            <person name="Vincourt P."/>
            <person name="Rieseberg L.H."/>
            <person name="Langlade N.B."/>
        </authorList>
    </citation>
    <scope>NUCLEOTIDE SEQUENCE</scope>
    <source>
        <tissue evidence="6">Leaves</tissue>
    </source>
</reference>
<dbReference type="GO" id="GO:0005524">
    <property type="term" value="F:ATP binding"/>
    <property type="evidence" value="ECO:0007669"/>
    <property type="project" value="UniProtKB-KW"/>
</dbReference>
<comment type="caution">
    <text evidence="6">The sequence shown here is derived from an EMBL/GenBank/DDBJ whole genome shotgun (WGS) entry which is preliminary data.</text>
</comment>
<proteinExistence type="predicted"/>
<dbReference type="InterPro" id="IPR024951">
    <property type="entry name" value="Sulfurylase_cat_dom"/>
</dbReference>
<sequence length="81" mass="9119">MIGIDCRYCFIFCSDSEGLKDCVLDPGTTIVSIFPSPMLYAGPTEVQWHAKARINVVSYFYIVGHDLAGWVILLRDEAYII</sequence>
<evidence type="ECO:0000256" key="1">
    <source>
        <dbReference type="ARBA" id="ARBA00004678"/>
    </source>
</evidence>
<dbReference type="InterPro" id="IPR014729">
    <property type="entry name" value="Rossmann-like_a/b/a_fold"/>
</dbReference>
<reference evidence="6" key="2">
    <citation type="submission" date="2020-06" db="EMBL/GenBank/DDBJ databases">
        <title>Helianthus annuus Genome sequencing and assembly Release 2.</title>
        <authorList>
            <person name="Gouzy J."/>
            <person name="Langlade N."/>
            <person name="Munos S."/>
        </authorList>
    </citation>
    <scope>NUCLEOTIDE SEQUENCE</scope>
    <source>
        <tissue evidence="6">Leaves</tissue>
    </source>
</reference>
<dbReference type="SUPFAM" id="SSF52374">
    <property type="entry name" value="Nucleotidylyl transferase"/>
    <property type="match status" value="1"/>
</dbReference>
<protein>
    <submittedName>
        <fullName evidence="6">Sulfate adenylyltransferase</fullName>
        <ecNumber evidence="6">2.7.7.4</ecNumber>
    </submittedName>
</protein>
<comment type="pathway">
    <text evidence="1">Sulfur metabolism.</text>
</comment>
<keyword evidence="7" id="KW-1185">Reference proteome</keyword>
<feature type="domain" description="Sulphate adenylyltransferase catalytic" evidence="5">
    <location>
        <begin position="20"/>
        <end position="69"/>
    </location>
</feature>
<keyword evidence="4" id="KW-0067">ATP-binding</keyword>
<evidence type="ECO:0000313" key="7">
    <source>
        <dbReference type="Proteomes" id="UP000215914"/>
    </source>
</evidence>
<keyword evidence="3" id="KW-0547">Nucleotide-binding</keyword>
<keyword evidence="2 6" id="KW-0808">Transferase</keyword>
<accession>A0A9K3NR98</accession>
<evidence type="ECO:0000256" key="3">
    <source>
        <dbReference type="ARBA" id="ARBA00022741"/>
    </source>
</evidence>
<name>A0A9K3NR98_HELAN</name>
<dbReference type="PANTHER" id="PTHR11055:SF37">
    <property type="entry name" value="ATP SULFURYLASE 2"/>
    <property type="match status" value="1"/>
</dbReference>
<dbReference type="EC" id="2.7.7.4" evidence="6"/>
<dbReference type="EMBL" id="MNCJ02000319">
    <property type="protein sequence ID" value="KAF5809661.1"/>
    <property type="molecule type" value="Genomic_DNA"/>
</dbReference>